<dbReference type="RefSeq" id="WP_051136179.1">
    <property type="nucleotide sequence ID" value="NZ_BAABIH010000006.1"/>
</dbReference>
<dbReference type="KEGG" id="lxl:KDY119_02569"/>
<evidence type="ECO:0000256" key="7">
    <source>
        <dbReference type="SAM" id="Phobius"/>
    </source>
</evidence>
<evidence type="ECO:0000313" key="9">
    <source>
        <dbReference type="EMBL" id="QFU99043.1"/>
    </source>
</evidence>
<reference evidence="9 10" key="1">
    <citation type="submission" date="2019-10" db="EMBL/GenBank/DDBJ databases">
        <title>Genome sequence of Luteimicrobium xylanilyticum HY-24.</title>
        <authorList>
            <person name="Kim D.Y."/>
            <person name="Park H.-Y."/>
        </authorList>
    </citation>
    <scope>NUCLEOTIDE SEQUENCE [LARGE SCALE GENOMIC DNA]</scope>
    <source>
        <strain evidence="9 10">HY-24</strain>
    </source>
</reference>
<feature type="transmembrane region" description="Helical" evidence="7">
    <location>
        <begin position="635"/>
        <end position="655"/>
    </location>
</feature>
<feature type="domain" description="Copper resistance protein D" evidence="8">
    <location>
        <begin position="264"/>
        <end position="361"/>
    </location>
</feature>
<feature type="transmembrane region" description="Helical" evidence="7">
    <location>
        <begin position="128"/>
        <end position="146"/>
    </location>
</feature>
<name>A0A5P9QC69_9MICO</name>
<feature type="transmembrane region" description="Helical" evidence="7">
    <location>
        <begin position="234"/>
        <end position="257"/>
    </location>
</feature>
<keyword evidence="4 7" id="KW-1133">Transmembrane helix</keyword>
<dbReference type="GO" id="GO:0006825">
    <property type="term" value="P:copper ion transport"/>
    <property type="evidence" value="ECO:0007669"/>
    <property type="project" value="InterPro"/>
</dbReference>
<feature type="transmembrane region" description="Helical" evidence="7">
    <location>
        <begin position="582"/>
        <end position="603"/>
    </location>
</feature>
<keyword evidence="2" id="KW-1003">Cell membrane</keyword>
<evidence type="ECO:0000256" key="4">
    <source>
        <dbReference type="ARBA" id="ARBA00022989"/>
    </source>
</evidence>
<evidence type="ECO:0000256" key="3">
    <source>
        <dbReference type="ARBA" id="ARBA00022692"/>
    </source>
</evidence>
<feature type="transmembrane region" description="Helical" evidence="7">
    <location>
        <begin position="343"/>
        <end position="361"/>
    </location>
</feature>
<protein>
    <recommendedName>
        <fullName evidence="8">Copper resistance protein D domain-containing protein</fullName>
    </recommendedName>
</protein>
<feature type="region of interest" description="Disordered" evidence="6">
    <location>
        <begin position="1"/>
        <end position="40"/>
    </location>
</feature>
<feature type="transmembrane region" description="Helical" evidence="7">
    <location>
        <begin position="302"/>
        <end position="323"/>
    </location>
</feature>
<gene>
    <name evidence="9" type="ORF">KDY119_02569</name>
</gene>
<feature type="compositionally biased region" description="Low complexity" evidence="6">
    <location>
        <begin position="1"/>
        <end position="27"/>
    </location>
</feature>
<accession>A0A5P9QC69</accession>
<evidence type="ECO:0000256" key="5">
    <source>
        <dbReference type="ARBA" id="ARBA00023136"/>
    </source>
</evidence>
<feature type="transmembrane region" description="Helical" evidence="7">
    <location>
        <begin position="403"/>
        <end position="423"/>
    </location>
</feature>
<dbReference type="GO" id="GO:0005886">
    <property type="term" value="C:plasma membrane"/>
    <property type="evidence" value="ECO:0007669"/>
    <property type="project" value="UniProtKB-SubCell"/>
</dbReference>
<feature type="transmembrane region" description="Helical" evidence="7">
    <location>
        <begin position="200"/>
        <end position="222"/>
    </location>
</feature>
<evidence type="ECO:0000259" key="8">
    <source>
        <dbReference type="Pfam" id="PF05425"/>
    </source>
</evidence>
<feature type="transmembrane region" description="Helical" evidence="7">
    <location>
        <begin position="550"/>
        <end position="570"/>
    </location>
</feature>
<dbReference type="AlphaFoldDB" id="A0A5P9QC69"/>
<evidence type="ECO:0000313" key="10">
    <source>
        <dbReference type="Proteomes" id="UP000326702"/>
    </source>
</evidence>
<keyword evidence="10" id="KW-1185">Reference proteome</keyword>
<keyword evidence="3 7" id="KW-0812">Transmembrane</keyword>
<dbReference type="Pfam" id="PF05425">
    <property type="entry name" value="CopD"/>
    <property type="match status" value="1"/>
</dbReference>
<dbReference type="EMBL" id="CP045529">
    <property type="protein sequence ID" value="QFU99043.1"/>
    <property type="molecule type" value="Genomic_DNA"/>
</dbReference>
<feature type="transmembrane region" description="Helical" evidence="7">
    <location>
        <begin position="269"/>
        <end position="290"/>
    </location>
</feature>
<feature type="transmembrane region" description="Helical" evidence="7">
    <location>
        <begin position="44"/>
        <end position="68"/>
    </location>
</feature>
<dbReference type="InterPro" id="IPR032694">
    <property type="entry name" value="CopC/D"/>
</dbReference>
<dbReference type="InterPro" id="IPR019108">
    <property type="entry name" value="Caa3_assmbl_CtaG-rel"/>
</dbReference>
<keyword evidence="5 7" id="KW-0472">Membrane</keyword>
<evidence type="ECO:0000256" key="6">
    <source>
        <dbReference type="SAM" id="MobiDB-lite"/>
    </source>
</evidence>
<dbReference type="PANTHER" id="PTHR34820:SF4">
    <property type="entry name" value="INNER MEMBRANE PROTEIN YEBZ"/>
    <property type="match status" value="1"/>
</dbReference>
<proteinExistence type="predicted"/>
<evidence type="ECO:0000256" key="2">
    <source>
        <dbReference type="ARBA" id="ARBA00022475"/>
    </source>
</evidence>
<comment type="subcellular location">
    <subcellularLocation>
        <location evidence="1">Cell membrane</location>
        <topology evidence="1">Multi-pass membrane protein</topology>
    </subcellularLocation>
</comment>
<feature type="transmembrane region" description="Helical" evidence="7">
    <location>
        <begin position="465"/>
        <end position="492"/>
    </location>
</feature>
<dbReference type="Pfam" id="PF09678">
    <property type="entry name" value="Caa3_CtaG"/>
    <property type="match status" value="1"/>
</dbReference>
<evidence type="ECO:0000256" key="1">
    <source>
        <dbReference type="ARBA" id="ARBA00004651"/>
    </source>
</evidence>
<feature type="transmembrane region" description="Helical" evidence="7">
    <location>
        <begin position="435"/>
        <end position="459"/>
    </location>
</feature>
<organism evidence="9 10">
    <name type="scientific">Luteimicrobium xylanilyticum</name>
    <dbReference type="NCBI Taxonomy" id="1133546"/>
    <lineage>
        <taxon>Bacteria</taxon>
        <taxon>Bacillati</taxon>
        <taxon>Actinomycetota</taxon>
        <taxon>Actinomycetes</taxon>
        <taxon>Micrococcales</taxon>
        <taxon>Luteimicrobium</taxon>
    </lineage>
</organism>
<sequence length="699" mass="73781">MTSPSSALPVSGPPSSAVPTTPTTTRRPAPEDDPPPPRPVSPGVVLLAAIPLGLAVLILALSFTGALQGVSVLDAGPVVDVGLPVARAIQDGAAAVTIGFLVLAATAIPGARSGSRTLGRSQWVATRWALRAGVVWFVALLANLVLEAADIMGVPLTSPGFAHQVVFLSLHVELGQTLLVSACLVAVTLGVLLASRRTTAVGIAAVLALAALLPLALGGHAAGSAEHGNAVNALAVHLLGVTVWLGGLVALIVLRGTLGRSLPAVTRRYSNLAAMAFVAVAVSGVVNAWLRLQSPADLVTTSYGVLILVKCLALTALGLMGWWHREHTIPALDADDRGPFVRLALVEALVMAVTLGVSVALSRSAPPVAQNPITGDVRYELLGFHYPPHVTPLRMLTEFHLDWAFAALALTMAGLYLAAVARLRRRGDHWSGGRTSAWLVGCFLLLYCTSGGPAVYGSVQFSTHMILHMGLMMFVPLPLVLGAPILLALRVLPARADHSRGPREWILLGVHSWYAKVLARPAVAGVIFAGSLVAFYFTGWFQAALFDHPVHVLMQVHFLLSGYLFFWLLVGADPGPQRPEPPLRLVVLLITLTFHAFFGIALMSTDALIAADWWHAMLDTNDAALLADQHSAGGIAWGAGEFPTFIAAVIVAVQWQASDKREARRKDRQADRDGDAELAAYNAQLAALARRDATLDDGR</sequence>
<dbReference type="PANTHER" id="PTHR34820">
    <property type="entry name" value="INNER MEMBRANE PROTEIN YEBZ"/>
    <property type="match status" value="1"/>
</dbReference>
<feature type="transmembrane region" description="Helical" evidence="7">
    <location>
        <begin position="513"/>
        <end position="538"/>
    </location>
</feature>
<dbReference type="InterPro" id="IPR008457">
    <property type="entry name" value="Cu-R_CopD_dom"/>
</dbReference>
<feature type="transmembrane region" description="Helical" evidence="7">
    <location>
        <begin position="166"/>
        <end position="193"/>
    </location>
</feature>
<feature type="transmembrane region" description="Helical" evidence="7">
    <location>
        <begin position="88"/>
        <end position="108"/>
    </location>
</feature>
<dbReference type="Proteomes" id="UP000326702">
    <property type="component" value="Chromosome"/>
</dbReference>
<dbReference type="OrthoDB" id="5241646at2"/>